<dbReference type="OrthoDB" id="2549237at2759"/>
<keyword evidence="2" id="KW-1185">Reference proteome</keyword>
<evidence type="ECO:0000313" key="1">
    <source>
        <dbReference type="EMBL" id="KAH7363475.1"/>
    </source>
</evidence>
<dbReference type="Proteomes" id="UP000813385">
    <property type="component" value="Unassembled WGS sequence"/>
</dbReference>
<reference evidence="1" key="1">
    <citation type="journal article" date="2021" name="Nat. Commun.">
        <title>Genetic determinants of endophytism in the Arabidopsis root mycobiome.</title>
        <authorList>
            <person name="Mesny F."/>
            <person name="Miyauchi S."/>
            <person name="Thiergart T."/>
            <person name="Pickel B."/>
            <person name="Atanasova L."/>
            <person name="Karlsson M."/>
            <person name="Huettel B."/>
            <person name="Barry K.W."/>
            <person name="Haridas S."/>
            <person name="Chen C."/>
            <person name="Bauer D."/>
            <person name="Andreopoulos W."/>
            <person name="Pangilinan J."/>
            <person name="LaButti K."/>
            <person name="Riley R."/>
            <person name="Lipzen A."/>
            <person name="Clum A."/>
            <person name="Drula E."/>
            <person name="Henrissat B."/>
            <person name="Kohler A."/>
            <person name="Grigoriev I.V."/>
            <person name="Martin F.M."/>
            <person name="Hacquard S."/>
        </authorList>
    </citation>
    <scope>NUCLEOTIDE SEQUENCE</scope>
    <source>
        <strain evidence="1">MPI-CAGE-AT-0016</strain>
    </source>
</reference>
<dbReference type="EMBL" id="JAGPXD010000003">
    <property type="protein sequence ID" value="KAH7363475.1"/>
    <property type="molecule type" value="Genomic_DNA"/>
</dbReference>
<comment type="caution">
    <text evidence="1">The sequence shown here is derived from an EMBL/GenBank/DDBJ whole genome shotgun (WGS) entry which is preliminary data.</text>
</comment>
<dbReference type="AlphaFoldDB" id="A0A8K0TJ59"/>
<gene>
    <name evidence="1" type="ORF">B0T11DRAFT_93984</name>
</gene>
<accession>A0A8K0TJ59</accession>
<organism evidence="1 2">
    <name type="scientific">Plectosphaerella cucumerina</name>
    <dbReference type="NCBI Taxonomy" id="40658"/>
    <lineage>
        <taxon>Eukaryota</taxon>
        <taxon>Fungi</taxon>
        <taxon>Dikarya</taxon>
        <taxon>Ascomycota</taxon>
        <taxon>Pezizomycotina</taxon>
        <taxon>Sordariomycetes</taxon>
        <taxon>Hypocreomycetidae</taxon>
        <taxon>Glomerellales</taxon>
        <taxon>Plectosphaerellaceae</taxon>
        <taxon>Plectosphaerella</taxon>
    </lineage>
</organism>
<evidence type="ECO:0000313" key="2">
    <source>
        <dbReference type="Proteomes" id="UP000813385"/>
    </source>
</evidence>
<sequence length="169" mass="18859">MGKRQLPSSAEIAASLRQTESASKRRDAISYFGKAIRKADLFQPTWDAVGGAQGLAKTMSEFSLRDLDSMCSCLGQSSGAMGAVTERRAALAELVKTLYDDTYDVRPVHSYYKNIIPACDHQVFEAFEAQSGVQWTRSQKKRVFFTHRDELRPKFLVDLVSPEGEPVSF</sequence>
<name>A0A8K0TJ59_9PEZI</name>
<protein>
    <submittedName>
        <fullName evidence="1">Uncharacterized protein</fullName>
    </submittedName>
</protein>
<proteinExistence type="predicted"/>